<sequence>MITGFQFLQPARVSFAVACACQSGNILEMDFEPFTVVTPPKSLSDSIGNGLEFLTRHIALTMFYDKEITKCLIDFLRHHKYKGKVVRLTNEKCRLLLLLVKLYDYYVFF</sequence>
<dbReference type="InterPro" id="IPR012820">
    <property type="entry name" value="Sucrose_synthase_pln/cyn"/>
</dbReference>
<dbReference type="AlphaFoldDB" id="A0AAF0V5Z4"/>
<evidence type="ECO:0000256" key="4">
    <source>
        <dbReference type="ARBA" id="ARBA00022679"/>
    </source>
</evidence>
<keyword evidence="8" id="KW-1185">Reference proteome</keyword>
<keyword evidence="4" id="KW-0808">Transferase</keyword>
<evidence type="ECO:0000256" key="5">
    <source>
        <dbReference type="ARBA" id="ARBA00049030"/>
    </source>
</evidence>
<accession>A0AAF0V5Z4</accession>
<gene>
    <name evidence="7" type="ORF">MTR67_051179</name>
</gene>
<feature type="domain" description="Sucrose synthase EPBD" evidence="6">
    <location>
        <begin position="49"/>
        <end position="90"/>
    </location>
</feature>
<keyword evidence="3" id="KW-0328">Glycosyltransferase</keyword>
<dbReference type="Proteomes" id="UP001234989">
    <property type="component" value="Chromosome 12"/>
</dbReference>
<dbReference type="Gene3D" id="1.20.120.1230">
    <property type="match status" value="1"/>
</dbReference>
<dbReference type="PANTHER" id="PTHR45839">
    <property type="match status" value="1"/>
</dbReference>
<name>A0AAF0V5Z4_SOLVR</name>
<evidence type="ECO:0000256" key="3">
    <source>
        <dbReference type="ARBA" id="ARBA00022676"/>
    </source>
</evidence>
<dbReference type="Pfam" id="PF24862">
    <property type="entry name" value="SUS_EPBD"/>
    <property type="match status" value="1"/>
</dbReference>
<organism evidence="7 8">
    <name type="scientific">Solanum verrucosum</name>
    <dbReference type="NCBI Taxonomy" id="315347"/>
    <lineage>
        <taxon>Eukaryota</taxon>
        <taxon>Viridiplantae</taxon>
        <taxon>Streptophyta</taxon>
        <taxon>Embryophyta</taxon>
        <taxon>Tracheophyta</taxon>
        <taxon>Spermatophyta</taxon>
        <taxon>Magnoliopsida</taxon>
        <taxon>eudicotyledons</taxon>
        <taxon>Gunneridae</taxon>
        <taxon>Pentapetalae</taxon>
        <taxon>asterids</taxon>
        <taxon>lamiids</taxon>
        <taxon>Solanales</taxon>
        <taxon>Solanaceae</taxon>
        <taxon>Solanoideae</taxon>
        <taxon>Solaneae</taxon>
        <taxon>Solanum</taxon>
    </lineage>
</organism>
<dbReference type="PANTHER" id="PTHR45839:SF18">
    <property type="entry name" value="SUCROSE SYNTHASE"/>
    <property type="match status" value="1"/>
</dbReference>
<reference evidence="7" key="1">
    <citation type="submission" date="2023-08" db="EMBL/GenBank/DDBJ databases">
        <title>A de novo genome assembly of Solanum verrucosum Schlechtendal, a Mexican diploid species geographically isolated from the other diploid A-genome species in potato relatives.</title>
        <authorList>
            <person name="Hosaka K."/>
        </authorList>
    </citation>
    <scope>NUCLEOTIDE SEQUENCE</scope>
    <source>
        <tissue evidence="7">Young leaves</tissue>
    </source>
</reference>
<dbReference type="EC" id="2.4.1.13" evidence="2"/>
<dbReference type="GO" id="GO:0016157">
    <property type="term" value="F:sucrose synthase activity"/>
    <property type="evidence" value="ECO:0007669"/>
    <property type="project" value="UniProtKB-EC"/>
</dbReference>
<evidence type="ECO:0000313" key="7">
    <source>
        <dbReference type="EMBL" id="WMV57794.1"/>
    </source>
</evidence>
<comment type="similarity">
    <text evidence="1">Belongs to the glycosyltransferase 1 family. Plant sucrose synthase subfamily.</text>
</comment>
<evidence type="ECO:0000259" key="6">
    <source>
        <dbReference type="Pfam" id="PF24862"/>
    </source>
</evidence>
<evidence type="ECO:0000256" key="1">
    <source>
        <dbReference type="ARBA" id="ARBA00005894"/>
    </source>
</evidence>
<dbReference type="InterPro" id="IPR056736">
    <property type="entry name" value="SUS_EPBD"/>
</dbReference>
<dbReference type="EMBL" id="CP133623">
    <property type="protein sequence ID" value="WMV57794.1"/>
    <property type="molecule type" value="Genomic_DNA"/>
</dbReference>
<comment type="catalytic activity">
    <reaction evidence="5">
        <text>an NDP-alpha-D-glucose + D-fructose = a ribonucleoside 5'-diphosphate + sucrose + H(+)</text>
        <dbReference type="Rhea" id="RHEA:16241"/>
        <dbReference type="ChEBI" id="CHEBI:15378"/>
        <dbReference type="ChEBI" id="CHEBI:17992"/>
        <dbReference type="ChEBI" id="CHEBI:37721"/>
        <dbReference type="ChEBI" id="CHEBI:57930"/>
        <dbReference type="ChEBI" id="CHEBI:76533"/>
        <dbReference type="EC" id="2.4.1.13"/>
    </reaction>
</comment>
<evidence type="ECO:0000313" key="8">
    <source>
        <dbReference type="Proteomes" id="UP001234989"/>
    </source>
</evidence>
<proteinExistence type="inferred from homology"/>
<evidence type="ECO:0000256" key="2">
    <source>
        <dbReference type="ARBA" id="ARBA00012540"/>
    </source>
</evidence>
<protein>
    <recommendedName>
        <fullName evidence="2">sucrose synthase</fullName>
        <ecNumber evidence="2">2.4.1.13</ecNumber>
    </recommendedName>
</protein>
<dbReference type="GO" id="GO:0005985">
    <property type="term" value="P:sucrose metabolic process"/>
    <property type="evidence" value="ECO:0007669"/>
    <property type="project" value="InterPro"/>
</dbReference>